<evidence type="ECO:0000313" key="1">
    <source>
        <dbReference type="EMBL" id="GBF32470.1"/>
    </source>
</evidence>
<dbReference type="Proteomes" id="UP000239549">
    <property type="component" value="Unassembled WGS sequence"/>
</dbReference>
<sequence length="48" mass="5646">MKKKAFGFIMVNVINIYFDQTPRVCEIYITFGFYHPLMKQSSFSGFSI</sequence>
<proteinExistence type="predicted"/>
<name>A0A2L2X8X2_9FIRM</name>
<gene>
    <name evidence="1" type="ORF">DCCM_0666</name>
</gene>
<dbReference type="AlphaFoldDB" id="A0A2L2X8X2"/>
<reference evidence="2" key="1">
    <citation type="submission" date="2018-02" db="EMBL/GenBank/DDBJ databases">
        <title>Genome sequence of Desulfocucumis palustris strain NAW-5.</title>
        <authorList>
            <person name="Watanabe M."/>
            <person name="Kojima H."/>
            <person name="Fukui M."/>
        </authorList>
    </citation>
    <scope>NUCLEOTIDE SEQUENCE [LARGE SCALE GENOMIC DNA]</scope>
    <source>
        <strain evidence="2">NAW-5</strain>
    </source>
</reference>
<accession>A0A2L2X8X2</accession>
<organism evidence="1 2">
    <name type="scientific">Desulfocucumis palustris</name>
    <dbReference type="NCBI Taxonomy" id="1898651"/>
    <lineage>
        <taxon>Bacteria</taxon>
        <taxon>Bacillati</taxon>
        <taxon>Bacillota</taxon>
        <taxon>Clostridia</taxon>
        <taxon>Eubacteriales</taxon>
        <taxon>Desulfocucumaceae</taxon>
        <taxon>Desulfocucumis</taxon>
    </lineage>
</organism>
<comment type="caution">
    <text evidence="1">The sequence shown here is derived from an EMBL/GenBank/DDBJ whole genome shotgun (WGS) entry which is preliminary data.</text>
</comment>
<dbReference type="EMBL" id="BFAV01000034">
    <property type="protein sequence ID" value="GBF32470.1"/>
    <property type="molecule type" value="Genomic_DNA"/>
</dbReference>
<protein>
    <submittedName>
        <fullName evidence="1">Uncharacterized protein</fullName>
    </submittedName>
</protein>
<evidence type="ECO:0000313" key="2">
    <source>
        <dbReference type="Proteomes" id="UP000239549"/>
    </source>
</evidence>
<keyword evidence="2" id="KW-1185">Reference proteome</keyword>